<gene>
    <name evidence="2" type="ORF">FIBSPDRAFT_951499</name>
</gene>
<accession>A0A166MDL7</accession>
<protein>
    <submittedName>
        <fullName evidence="2">Uncharacterized protein</fullName>
    </submittedName>
</protein>
<sequence>MSPPVPESLPGASHAHFMPHMPLPTCACHSPSLSSSGESSKSGRRPSDISSSGEEGGKAATQNPGPASTKQPQNEEEEDPPAEALCNEIDQIWTSFTAFVPAEQQKKVVKWKHTKQDMSKVLAIIETEPKPDGLQDIEDQLILHFEQLHINELDGVVATDLMEQEFNSLPTDFLKHVKTTRRKSAALESQLDQPAKHEVDAELKEDIEDKVDGAFAEDDDRLCLDKENILKMLQEETDYLKIPLDYLSFYFITGILQSIVDSHKMDMQQDSDGNHKCEHAGCNFTAKVKSKFTRHQVIMHNPWKNLKVQVEEGRGSHNQRQQSYCPTCPDQCALLLPLSISTNYLIT</sequence>
<organism evidence="2">
    <name type="scientific">Athelia psychrophila</name>
    <dbReference type="NCBI Taxonomy" id="1759441"/>
    <lineage>
        <taxon>Eukaryota</taxon>
        <taxon>Fungi</taxon>
        <taxon>Dikarya</taxon>
        <taxon>Basidiomycota</taxon>
        <taxon>Agaricomycotina</taxon>
        <taxon>Agaricomycetes</taxon>
        <taxon>Agaricomycetidae</taxon>
        <taxon>Atheliales</taxon>
        <taxon>Atheliaceae</taxon>
        <taxon>Athelia</taxon>
    </lineage>
</organism>
<reference evidence="2" key="1">
    <citation type="journal article" date="2016" name="Mol. Biol. Evol.">
        <title>Comparative Genomics of Early-Diverging Mushroom-Forming Fungi Provides Insights into the Origins of Lignocellulose Decay Capabilities.</title>
        <authorList>
            <person name="Nagy L.G."/>
            <person name="Riley R."/>
            <person name="Tritt A."/>
            <person name="Adam C."/>
            <person name="Daum C."/>
            <person name="Floudas D."/>
            <person name="Sun H."/>
            <person name="Yadav J.S."/>
            <person name="Pangilinan J."/>
            <person name="Larsson K.H."/>
            <person name="Matsuura K."/>
            <person name="Barry K."/>
            <person name="Labutti K."/>
            <person name="Kuo R."/>
            <person name="Ohm R.A."/>
            <person name="Bhattacharya S.S."/>
            <person name="Shirouzu T."/>
            <person name="Yoshinaga Y."/>
            <person name="Martin F.M."/>
            <person name="Grigoriev I.V."/>
            <person name="Hibbett D.S."/>
        </authorList>
    </citation>
    <scope>NUCLEOTIDE SEQUENCE [LARGE SCALE GENOMIC DNA]</scope>
    <source>
        <strain evidence="2">CBS 109695</strain>
    </source>
</reference>
<proteinExistence type="predicted"/>
<feature type="compositionally biased region" description="Polar residues" evidence="1">
    <location>
        <begin position="60"/>
        <end position="72"/>
    </location>
</feature>
<dbReference type="EMBL" id="KV417529">
    <property type="protein sequence ID" value="KZP23894.1"/>
    <property type="molecule type" value="Genomic_DNA"/>
</dbReference>
<feature type="region of interest" description="Disordered" evidence="1">
    <location>
        <begin position="1"/>
        <end position="81"/>
    </location>
</feature>
<dbReference type="AlphaFoldDB" id="A0A166MDL7"/>
<evidence type="ECO:0000313" key="2">
    <source>
        <dbReference type="EMBL" id="KZP23894.1"/>
    </source>
</evidence>
<evidence type="ECO:0000256" key="1">
    <source>
        <dbReference type="SAM" id="MobiDB-lite"/>
    </source>
</evidence>
<feature type="compositionally biased region" description="Low complexity" evidence="1">
    <location>
        <begin position="30"/>
        <end position="40"/>
    </location>
</feature>
<name>A0A166MDL7_9AGAM</name>